<dbReference type="InterPro" id="IPR001387">
    <property type="entry name" value="Cro/C1-type_HTH"/>
</dbReference>
<dbReference type="Pfam" id="PF10901">
    <property type="entry name" value="DUF2690"/>
    <property type="match status" value="1"/>
</dbReference>
<proteinExistence type="predicted"/>
<feature type="compositionally biased region" description="Low complexity" evidence="1">
    <location>
        <begin position="155"/>
        <end position="174"/>
    </location>
</feature>
<evidence type="ECO:0000256" key="1">
    <source>
        <dbReference type="SAM" id="MobiDB-lite"/>
    </source>
</evidence>
<dbReference type="SUPFAM" id="SSF47413">
    <property type="entry name" value="lambda repressor-like DNA-binding domains"/>
    <property type="match status" value="1"/>
</dbReference>
<evidence type="ECO:0000313" key="4">
    <source>
        <dbReference type="Proteomes" id="UP001550210"/>
    </source>
</evidence>
<dbReference type="Pfam" id="PF13560">
    <property type="entry name" value="HTH_31"/>
    <property type="match status" value="1"/>
</dbReference>
<dbReference type="Proteomes" id="UP001550210">
    <property type="component" value="Unassembled WGS sequence"/>
</dbReference>
<dbReference type="Gene3D" id="1.10.260.40">
    <property type="entry name" value="lambda repressor-like DNA-binding domains"/>
    <property type="match status" value="1"/>
</dbReference>
<keyword evidence="4" id="KW-1185">Reference proteome</keyword>
<dbReference type="CDD" id="cd00093">
    <property type="entry name" value="HTH_XRE"/>
    <property type="match status" value="1"/>
</dbReference>
<organism evidence="3 4">
    <name type="scientific">Streptomyces ossamyceticus</name>
    <dbReference type="NCBI Taxonomy" id="249581"/>
    <lineage>
        <taxon>Bacteria</taxon>
        <taxon>Bacillati</taxon>
        <taxon>Actinomycetota</taxon>
        <taxon>Actinomycetes</taxon>
        <taxon>Kitasatosporales</taxon>
        <taxon>Streptomycetaceae</taxon>
        <taxon>Streptomyces</taxon>
    </lineage>
</organism>
<evidence type="ECO:0000259" key="2">
    <source>
        <dbReference type="SMART" id="SM00530"/>
    </source>
</evidence>
<dbReference type="SMART" id="SM00530">
    <property type="entry name" value="HTH_XRE"/>
    <property type="match status" value="1"/>
</dbReference>
<evidence type="ECO:0000313" key="3">
    <source>
        <dbReference type="EMBL" id="MET9847004.1"/>
    </source>
</evidence>
<feature type="domain" description="HTH cro/C1-type" evidence="2">
    <location>
        <begin position="15"/>
        <end position="70"/>
    </location>
</feature>
<dbReference type="InterPro" id="IPR021224">
    <property type="entry name" value="DUF2690"/>
</dbReference>
<gene>
    <name evidence="3" type="ORF">ABZZ21_21050</name>
</gene>
<dbReference type="EMBL" id="JBEXPZ010000026">
    <property type="protein sequence ID" value="MET9847004.1"/>
    <property type="molecule type" value="Genomic_DNA"/>
</dbReference>
<dbReference type="InterPro" id="IPR010982">
    <property type="entry name" value="Lambda_DNA-bd_dom_sf"/>
</dbReference>
<feature type="region of interest" description="Disordered" evidence="1">
    <location>
        <begin position="288"/>
        <end position="307"/>
    </location>
</feature>
<protein>
    <submittedName>
        <fullName evidence="3">DUF2690 domain-containing protein</fullName>
    </submittedName>
</protein>
<comment type="caution">
    <text evidence="3">The sequence shown here is derived from an EMBL/GenBank/DDBJ whole genome shotgun (WGS) entry which is preliminary data.</text>
</comment>
<accession>A0ABV2UZN2</accession>
<feature type="compositionally biased region" description="Low complexity" evidence="1">
    <location>
        <begin position="181"/>
        <end position="243"/>
    </location>
</feature>
<name>A0ABV2UZN2_9ACTN</name>
<feature type="region of interest" description="Disordered" evidence="1">
    <location>
        <begin position="114"/>
        <end position="258"/>
    </location>
</feature>
<feature type="compositionally biased region" description="Gly residues" evidence="1">
    <location>
        <begin position="249"/>
        <end position="258"/>
    </location>
</feature>
<sequence>MPDELDPQVKEFASQLRRLVDRGGLSIAAVADRTGYSKTSWERYLNGRLLAPKGAIVALAEVTGTNPVHLTTMWELAERAWSRSEMRHDMTMEAIRISQARAALGETGGQAIVRGGQNARAGRSVTATPGIAGPAGVSPTVPPQPRGPEEERTSRPPYGSSTTSPSASSSSSSRYGGGPGAAASGPRVNWGATSPSSTSGSAGTPSTPQTPAASVSSASSASSASSGSAARAGGGAAAPSGVFGPPPGGTGRPGGGDSGAGRRVTMFLTGAVGALVLIAAAFFLTQGGGGSEADNKPPANVSTGAGTEPDLPAGVKCAGADCTGKDPETMGCTTGVVKTADEATVGTARVEVRYSENCRAAWARITLATQGDKVRVTAGKVKETAAVEKAGDNIAYTSMVAVKDAGDATACVTLATGEEGCTN</sequence>
<reference evidence="3 4" key="1">
    <citation type="submission" date="2024-06" db="EMBL/GenBank/DDBJ databases">
        <title>The Natural Products Discovery Center: Release of the First 8490 Sequenced Strains for Exploring Actinobacteria Biosynthetic Diversity.</title>
        <authorList>
            <person name="Kalkreuter E."/>
            <person name="Kautsar S.A."/>
            <person name="Yang D."/>
            <person name="Bader C.D."/>
            <person name="Teijaro C.N."/>
            <person name="Fluegel L."/>
            <person name="Davis C.M."/>
            <person name="Simpson J.R."/>
            <person name="Lauterbach L."/>
            <person name="Steele A.D."/>
            <person name="Gui C."/>
            <person name="Meng S."/>
            <person name="Li G."/>
            <person name="Viehrig K."/>
            <person name="Ye F."/>
            <person name="Su P."/>
            <person name="Kiefer A.F."/>
            <person name="Nichols A."/>
            <person name="Cepeda A.J."/>
            <person name="Yan W."/>
            <person name="Fan B."/>
            <person name="Jiang Y."/>
            <person name="Adhikari A."/>
            <person name="Zheng C.-J."/>
            <person name="Schuster L."/>
            <person name="Cowan T.M."/>
            <person name="Smanski M.J."/>
            <person name="Chevrette M.G."/>
            <person name="De Carvalho L.P.S."/>
            <person name="Shen B."/>
        </authorList>
    </citation>
    <scope>NUCLEOTIDE SEQUENCE [LARGE SCALE GENOMIC DNA]</scope>
    <source>
        <strain evidence="3 4">NPDC006434</strain>
    </source>
</reference>